<evidence type="ECO:0000256" key="6">
    <source>
        <dbReference type="ARBA" id="ARBA00023065"/>
    </source>
</evidence>
<keyword evidence="2 9" id="KW-0813">Transport</keyword>
<dbReference type="OrthoDB" id="9810350at2"/>
<evidence type="ECO:0000256" key="1">
    <source>
        <dbReference type="ARBA" id="ARBA00004141"/>
    </source>
</evidence>
<dbReference type="PANTHER" id="PTHR30266">
    <property type="entry name" value="MECHANOSENSITIVE CHANNEL MSCL"/>
    <property type="match status" value="1"/>
</dbReference>
<evidence type="ECO:0000256" key="5">
    <source>
        <dbReference type="ARBA" id="ARBA00022989"/>
    </source>
</evidence>
<keyword evidence="7 9" id="KW-0472">Membrane</keyword>
<dbReference type="InterPro" id="IPR001185">
    <property type="entry name" value="MS_channel"/>
</dbReference>
<feature type="transmembrane region" description="Helical" evidence="9">
    <location>
        <begin position="108"/>
        <end position="129"/>
    </location>
</feature>
<dbReference type="SUPFAM" id="SSF81330">
    <property type="entry name" value="Gated mechanosensitive channel"/>
    <property type="match status" value="1"/>
</dbReference>
<dbReference type="PANTHER" id="PTHR30266:SF2">
    <property type="entry name" value="LARGE-CONDUCTANCE MECHANOSENSITIVE CHANNEL"/>
    <property type="match status" value="1"/>
</dbReference>
<organism evidence="10 11">
    <name type="scientific">Rhodopirellula baltica (strain DSM 10527 / NCIMB 13988 / SH1)</name>
    <dbReference type="NCBI Taxonomy" id="243090"/>
    <lineage>
        <taxon>Bacteria</taxon>
        <taxon>Pseudomonadati</taxon>
        <taxon>Planctomycetota</taxon>
        <taxon>Planctomycetia</taxon>
        <taxon>Pirellulales</taxon>
        <taxon>Pirellulaceae</taxon>
        <taxon>Rhodopirellula</taxon>
    </lineage>
</organism>
<dbReference type="NCBIfam" id="TIGR00220">
    <property type="entry name" value="mscL"/>
    <property type="match status" value="1"/>
</dbReference>
<comment type="subunit">
    <text evidence="9">Homopentamer.</text>
</comment>
<dbReference type="GO" id="GO:0005886">
    <property type="term" value="C:plasma membrane"/>
    <property type="evidence" value="ECO:0007669"/>
    <property type="project" value="UniProtKB-SubCell"/>
</dbReference>
<dbReference type="eggNOG" id="COG1970">
    <property type="taxonomic scope" value="Bacteria"/>
</dbReference>
<comment type="function">
    <text evidence="9">Channel that opens in response to stretch forces in the membrane lipid bilayer. May participate in the regulation of osmotic pressure changes within the cell.</text>
</comment>
<evidence type="ECO:0000256" key="4">
    <source>
        <dbReference type="ARBA" id="ARBA00022692"/>
    </source>
</evidence>
<evidence type="ECO:0000256" key="8">
    <source>
        <dbReference type="ARBA" id="ARBA00023303"/>
    </source>
</evidence>
<accession>Q7UW50</accession>
<dbReference type="PATRIC" id="fig|243090.15.peg.1037"/>
<protein>
    <recommendedName>
        <fullName evidence="9">Large-conductance mechanosensitive channel</fullName>
    </recommendedName>
</protein>
<evidence type="ECO:0000256" key="7">
    <source>
        <dbReference type="ARBA" id="ARBA00023136"/>
    </source>
</evidence>
<dbReference type="GO" id="GO:0016020">
    <property type="term" value="C:membrane"/>
    <property type="evidence" value="ECO:0000318"/>
    <property type="project" value="GO_Central"/>
</dbReference>
<keyword evidence="5 9" id="KW-1133">Transmembrane helix</keyword>
<evidence type="ECO:0000313" key="10">
    <source>
        <dbReference type="EMBL" id="CAD72519.1"/>
    </source>
</evidence>
<dbReference type="HOGENOM" id="CLU_095787_0_1_0"/>
<comment type="similarity">
    <text evidence="9">Belongs to the MscL family.</text>
</comment>
<dbReference type="FunCoup" id="Q7UW50">
    <property type="interactions" value="247"/>
</dbReference>
<dbReference type="InterPro" id="IPR036019">
    <property type="entry name" value="MscL_channel"/>
</dbReference>
<dbReference type="HAMAP" id="MF_00115">
    <property type="entry name" value="MscL"/>
    <property type="match status" value="1"/>
</dbReference>
<evidence type="ECO:0000256" key="9">
    <source>
        <dbReference type="HAMAP-Rule" id="MF_00115"/>
    </source>
</evidence>
<keyword evidence="11" id="KW-1185">Reference proteome</keyword>
<keyword evidence="6 9" id="KW-0406">Ion transport</keyword>
<dbReference type="GO" id="GO:0008381">
    <property type="term" value="F:mechanosensitive monoatomic ion channel activity"/>
    <property type="evidence" value="ECO:0000318"/>
    <property type="project" value="GO_Central"/>
</dbReference>
<dbReference type="EMBL" id="BX294136">
    <property type="protein sequence ID" value="CAD72519.1"/>
    <property type="molecule type" value="Genomic_DNA"/>
</dbReference>
<keyword evidence="3 9" id="KW-1003">Cell membrane</keyword>
<evidence type="ECO:0000256" key="2">
    <source>
        <dbReference type="ARBA" id="ARBA00022448"/>
    </source>
</evidence>
<feature type="transmembrane region" description="Helical" evidence="9">
    <location>
        <begin position="30"/>
        <end position="51"/>
    </location>
</feature>
<evidence type="ECO:0000256" key="3">
    <source>
        <dbReference type="ARBA" id="ARBA00022475"/>
    </source>
</evidence>
<reference evidence="10 11" key="1">
    <citation type="journal article" date="2003" name="Proc. Natl. Acad. Sci. U.S.A.">
        <title>Complete genome sequence of the marine planctomycete Pirellula sp. strain 1.</title>
        <authorList>
            <person name="Gloeckner F.O."/>
            <person name="Kube M."/>
            <person name="Bauer M."/>
            <person name="Teeling H."/>
            <person name="Lombardot T."/>
            <person name="Ludwig W."/>
            <person name="Gade D."/>
            <person name="Beck A."/>
            <person name="Borzym K."/>
            <person name="Heitmann K."/>
            <person name="Rabus R."/>
            <person name="Schlesner H."/>
            <person name="Amann R."/>
            <person name="Reinhardt R."/>
        </authorList>
    </citation>
    <scope>NUCLEOTIDE SEQUENCE [LARGE SCALE GENOMIC DNA]</scope>
    <source>
        <strain evidence="11">DSM 10527 / NCIMB 13988 / SH1</strain>
    </source>
</reference>
<keyword evidence="9" id="KW-0997">Cell inner membrane</keyword>
<dbReference type="STRING" id="243090.RB2264"/>
<dbReference type="AlphaFoldDB" id="Q7UW50"/>
<dbReference type="InParanoid" id="Q7UW50"/>
<name>Q7UW50_RHOBA</name>
<evidence type="ECO:0000313" key="11">
    <source>
        <dbReference type="Proteomes" id="UP000001025"/>
    </source>
</evidence>
<sequence>MLDVVHTKKERGDVMGLVQEFKEFALKGSVIDLAVGVVIGGAFSGIVKSLVDNIIMPPINLLTARSGVNFKEAALTIETESPKLDDAGKIIEGEGAEMLVQDYPILNYGPFTQTIFEFLLIALALFVAIKLINAARSRMEDEPEEEEVAKPSEDIQLLREIRDALQKS</sequence>
<keyword evidence="8 9" id="KW-0407">Ion channel</keyword>
<dbReference type="Gene3D" id="1.10.1200.120">
    <property type="entry name" value="Large-conductance mechanosensitive channel, MscL, domain 1"/>
    <property type="match status" value="1"/>
</dbReference>
<gene>
    <name evidence="9" type="primary">mscL</name>
    <name evidence="10" type="ordered locus">RB2264</name>
</gene>
<keyword evidence="4 9" id="KW-0812">Transmembrane</keyword>
<dbReference type="FunFam" id="1.10.1200.120:FF:000003">
    <property type="entry name" value="Large-conductance mechanosensitive channel"/>
    <property type="match status" value="1"/>
</dbReference>
<dbReference type="InterPro" id="IPR037673">
    <property type="entry name" value="MSC/AndL"/>
</dbReference>
<dbReference type="Pfam" id="PF01741">
    <property type="entry name" value="MscL"/>
    <property type="match status" value="1"/>
</dbReference>
<dbReference type="GO" id="GO:0006811">
    <property type="term" value="P:monoatomic ion transport"/>
    <property type="evidence" value="ECO:0000318"/>
    <property type="project" value="GO_Central"/>
</dbReference>
<dbReference type="EnsemblBacteria" id="CAD72519">
    <property type="protein sequence ID" value="CAD72519"/>
    <property type="gene ID" value="RB2264"/>
</dbReference>
<dbReference type="Proteomes" id="UP000001025">
    <property type="component" value="Chromosome"/>
</dbReference>
<dbReference type="KEGG" id="rba:RB2264"/>
<comment type="subcellular location">
    <subcellularLocation>
        <location evidence="9">Cell inner membrane</location>
        <topology evidence="9">Multi-pass membrane protein</topology>
    </subcellularLocation>
    <subcellularLocation>
        <location evidence="1">Membrane</location>
        <topology evidence="1">Multi-pass membrane protein</topology>
    </subcellularLocation>
</comment>
<proteinExistence type="inferred from homology"/>